<feature type="transmembrane region" description="Helical" evidence="5">
    <location>
        <begin position="229"/>
        <end position="250"/>
    </location>
</feature>
<name>A0ABP8H3D3_9BURK</name>
<feature type="domain" description="Peptidase C39" evidence="7">
    <location>
        <begin position="18"/>
        <end position="137"/>
    </location>
</feature>
<evidence type="ECO:0000256" key="1">
    <source>
        <dbReference type="ARBA" id="ARBA00004651"/>
    </source>
</evidence>
<keyword evidence="4 5" id="KW-0472">Membrane</keyword>
<feature type="transmembrane region" description="Helical" evidence="5">
    <location>
        <begin position="204"/>
        <end position="222"/>
    </location>
</feature>
<evidence type="ECO:0000256" key="2">
    <source>
        <dbReference type="ARBA" id="ARBA00022692"/>
    </source>
</evidence>
<comment type="caution">
    <text evidence="8">The sequence shown here is derived from an EMBL/GenBank/DDBJ whole genome shotgun (WGS) entry which is preliminary data.</text>
</comment>
<evidence type="ECO:0000256" key="5">
    <source>
        <dbReference type="SAM" id="Phobius"/>
    </source>
</evidence>
<proteinExistence type="predicted"/>
<dbReference type="Gene3D" id="3.90.70.10">
    <property type="entry name" value="Cysteine proteinases"/>
    <property type="match status" value="1"/>
</dbReference>
<feature type="transmembrane region" description="Helical" evidence="5">
    <location>
        <begin position="168"/>
        <end position="192"/>
    </location>
</feature>
<dbReference type="Pfam" id="PF00664">
    <property type="entry name" value="ABC_membrane"/>
    <property type="match status" value="1"/>
</dbReference>
<sequence length="315" mass="34336">MLERLRFGFGRKLRLVLQTEAAECGLAALAMVAGYHGYDTDLPSLRARHAVSLKGATLAQLMKFAEALGFQTRPLRLGLKDLDKLATPCILHWDLRHFVVLQRVRRGFIDILDPAHGSRTLKHDEAGRSFTGVALEMAPGLSFKPRKERQRLQIGALLSKVRGLRRSLVQVFALAAALEVFGLVLPFFSQWVIDDVLVSGDADLLVVLISGLVLAGTFQVVAGWTRARVLLHLTTTLSLQWTAGAFSHLLRLPMAWYEKRHLGDIVSRFGSIGALQQALTSGMVGAVVDGIMATVTLIVISARGSCSTGNCRSAC</sequence>
<accession>A0ABP8H3D3</accession>
<feature type="domain" description="ABC transmembrane type-1" evidence="6">
    <location>
        <begin position="171"/>
        <end position="300"/>
    </location>
</feature>
<dbReference type="RefSeq" id="WP_345536199.1">
    <property type="nucleotide sequence ID" value="NZ_BAABGJ010000008.1"/>
</dbReference>
<dbReference type="InterPro" id="IPR036640">
    <property type="entry name" value="ABC1_TM_sf"/>
</dbReference>
<dbReference type="Gene3D" id="1.20.1560.10">
    <property type="entry name" value="ABC transporter type 1, transmembrane domain"/>
    <property type="match status" value="1"/>
</dbReference>
<evidence type="ECO:0000256" key="3">
    <source>
        <dbReference type="ARBA" id="ARBA00022989"/>
    </source>
</evidence>
<dbReference type="Proteomes" id="UP001500975">
    <property type="component" value="Unassembled WGS sequence"/>
</dbReference>
<organism evidence="8 9">
    <name type="scientific">Variovorax defluvii</name>
    <dbReference type="NCBI Taxonomy" id="913761"/>
    <lineage>
        <taxon>Bacteria</taxon>
        <taxon>Pseudomonadati</taxon>
        <taxon>Pseudomonadota</taxon>
        <taxon>Betaproteobacteria</taxon>
        <taxon>Burkholderiales</taxon>
        <taxon>Comamonadaceae</taxon>
        <taxon>Variovorax</taxon>
    </lineage>
</organism>
<evidence type="ECO:0000256" key="4">
    <source>
        <dbReference type="ARBA" id="ARBA00023136"/>
    </source>
</evidence>
<keyword evidence="9" id="KW-1185">Reference proteome</keyword>
<keyword evidence="2 5" id="KW-0812">Transmembrane</keyword>
<dbReference type="SUPFAM" id="SSF90123">
    <property type="entry name" value="ABC transporter transmembrane region"/>
    <property type="match status" value="1"/>
</dbReference>
<dbReference type="Pfam" id="PF03412">
    <property type="entry name" value="Peptidase_C39"/>
    <property type="match status" value="1"/>
</dbReference>
<keyword evidence="3 5" id="KW-1133">Transmembrane helix</keyword>
<evidence type="ECO:0000259" key="6">
    <source>
        <dbReference type="PROSITE" id="PS50929"/>
    </source>
</evidence>
<evidence type="ECO:0000259" key="7">
    <source>
        <dbReference type="PROSITE" id="PS50990"/>
    </source>
</evidence>
<protein>
    <submittedName>
        <fullName evidence="8">Uncharacterized protein</fullName>
    </submittedName>
</protein>
<dbReference type="InterPro" id="IPR011527">
    <property type="entry name" value="ABC1_TM_dom"/>
</dbReference>
<reference evidence="9" key="1">
    <citation type="journal article" date="2019" name="Int. J. Syst. Evol. Microbiol.">
        <title>The Global Catalogue of Microorganisms (GCM) 10K type strain sequencing project: providing services to taxonomists for standard genome sequencing and annotation.</title>
        <authorList>
            <consortium name="The Broad Institute Genomics Platform"/>
            <consortium name="The Broad Institute Genome Sequencing Center for Infectious Disease"/>
            <person name="Wu L."/>
            <person name="Ma J."/>
        </authorList>
    </citation>
    <scope>NUCLEOTIDE SEQUENCE [LARGE SCALE GENOMIC DNA]</scope>
    <source>
        <strain evidence="9">JCM 17804</strain>
    </source>
</reference>
<comment type="subcellular location">
    <subcellularLocation>
        <location evidence="1">Cell membrane</location>
        <topology evidence="1">Multi-pass membrane protein</topology>
    </subcellularLocation>
</comment>
<dbReference type="PROSITE" id="PS50929">
    <property type="entry name" value="ABC_TM1F"/>
    <property type="match status" value="1"/>
</dbReference>
<dbReference type="PROSITE" id="PS50990">
    <property type="entry name" value="PEPTIDASE_C39"/>
    <property type="match status" value="1"/>
</dbReference>
<gene>
    <name evidence="8" type="ORF">GCM10023165_09240</name>
</gene>
<dbReference type="InterPro" id="IPR005074">
    <property type="entry name" value="Peptidase_C39"/>
</dbReference>
<evidence type="ECO:0000313" key="8">
    <source>
        <dbReference type="EMBL" id="GAA4333841.1"/>
    </source>
</evidence>
<dbReference type="EMBL" id="BAABGJ010000008">
    <property type="protein sequence ID" value="GAA4333841.1"/>
    <property type="molecule type" value="Genomic_DNA"/>
</dbReference>
<evidence type="ECO:0000313" key="9">
    <source>
        <dbReference type="Proteomes" id="UP001500975"/>
    </source>
</evidence>
<feature type="transmembrane region" description="Helical" evidence="5">
    <location>
        <begin position="278"/>
        <end position="300"/>
    </location>
</feature>